<dbReference type="InterPro" id="IPR022907">
    <property type="entry name" value="VapC_family"/>
</dbReference>
<evidence type="ECO:0000259" key="9">
    <source>
        <dbReference type="Pfam" id="PF01850"/>
    </source>
</evidence>
<dbReference type="PATRIC" id="fig|1244869.3.peg.2127"/>
<organism evidence="10 11">
    <name type="scientific">Paramagnetospirillum caucaseum</name>
    <dbReference type="NCBI Taxonomy" id="1244869"/>
    <lineage>
        <taxon>Bacteria</taxon>
        <taxon>Pseudomonadati</taxon>
        <taxon>Pseudomonadota</taxon>
        <taxon>Alphaproteobacteria</taxon>
        <taxon>Rhodospirillales</taxon>
        <taxon>Magnetospirillaceae</taxon>
        <taxon>Paramagnetospirillum</taxon>
    </lineage>
</organism>
<feature type="domain" description="PIN" evidence="9">
    <location>
        <begin position="2"/>
        <end position="123"/>
    </location>
</feature>
<evidence type="ECO:0000256" key="1">
    <source>
        <dbReference type="ARBA" id="ARBA00001946"/>
    </source>
</evidence>
<reference evidence="10 11" key="1">
    <citation type="journal article" date="2014" name="Genome Announc.">
        <title>Draft Genome Sequence of Magnetospirillum sp. Strain SO-1, a Freshwater Magnetotactic Bacterium Isolated from the Ol'khovka River, Russia.</title>
        <authorList>
            <person name="Grouzdev D.S."/>
            <person name="Dziuba M.V."/>
            <person name="Sukhacheva M.S."/>
            <person name="Mardanov A.V."/>
            <person name="Beletskiy A.V."/>
            <person name="Kuznetsov B.B."/>
            <person name="Skryabin K.G."/>
        </authorList>
    </citation>
    <scope>NUCLEOTIDE SEQUENCE [LARGE SCALE GENOMIC DNA]</scope>
    <source>
        <strain evidence="10 11">SO-1</strain>
    </source>
</reference>
<keyword evidence="3 8" id="KW-0540">Nuclease</keyword>
<dbReference type="CDD" id="cd09871">
    <property type="entry name" value="PIN_MtVapC28-VapC30-like"/>
    <property type="match status" value="1"/>
</dbReference>
<evidence type="ECO:0000256" key="5">
    <source>
        <dbReference type="ARBA" id="ARBA00022801"/>
    </source>
</evidence>
<keyword evidence="5 8" id="KW-0378">Hydrolase</keyword>
<keyword evidence="8" id="KW-0800">Toxin</keyword>
<dbReference type="Proteomes" id="UP000011744">
    <property type="component" value="Unassembled WGS sequence"/>
</dbReference>
<evidence type="ECO:0000256" key="7">
    <source>
        <dbReference type="ARBA" id="ARBA00038093"/>
    </source>
</evidence>
<keyword evidence="4 8" id="KW-0479">Metal-binding</keyword>
<comment type="cofactor">
    <cofactor evidence="1 8">
        <name>Mg(2+)</name>
        <dbReference type="ChEBI" id="CHEBI:18420"/>
    </cofactor>
</comment>
<feature type="binding site" evidence="8">
    <location>
        <position position="100"/>
    </location>
    <ligand>
        <name>Mg(2+)</name>
        <dbReference type="ChEBI" id="CHEBI:18420"/>
    </ligand>
</feature>
<dbReference type="HAMAP" id="MF_00265">
    <property type="entry name" value="VapC_Nob1"/>
    <property type="match status" value="1"/>
</dbReference>
<dbReference type="AlphaFoldDB" id="M2ZRL4"/>
<dbReference type="STRING" id="1244869.H261_10522"/>
<sequence length="134" mass="14033">MIVLDTSAVVALLRGEDDAPHMARAIADADGCILSAVSHLEAAMVLTGRSGAGAAEDLDALIERVGIEVVPFDRRQSELARDAFLRFGKGRHPAALNFGDCAAYALAAGRGLPLLFKGNDFSQSDIQAVLVPDS</sequence>
<dbReference type="InterPro" id="IPR029060">
    <property type="entry name" value="PIN-like_dom_sf"/>
</dbReference>
<proteinExistence type="inferred from homology"/>
<protein>
    <recommendedName>
        <fullName evidence="8">Ribonuclease VapC</fullName>
        <shortName evidence="8">RNase VapC</shortName>
        <ecNumber evidence="8">3.1.-.-</ecNumber>
    </recommendedName>
    <alternativeName>
        <fullName evidence="8">Toxin VapC</fullName>
    </alternativeName>
</protein>
<dbReference type="SUPFAM" id="SSF88723">
    <property type="entry name" value="PIN domain-like"/>
    <property type="match status" value="1"/>
</dbReference>
<dbReference type="OrthoDB" id="32625at2"/>
<keyword evidence="6 8" id="KW-0460">Magnesium</keyword>
<dbReference type="RefSeq" id="WP_008617162.1">
    <property type="nucleotide sequence ID" value="NZ_AONQ01000024.1"/>
</dbReference>
<dbReference type="GO" id="GO:0016787">
    <property type="term" value="F:hydrolase activity"/>
    <property type="evidence" value="ECO:0007669"/>
    <property type="project" value="UniProtKB-KW"/>
</dbReference>
<dbReference type="GO" id="GO:0090729">
    <property type="term" value="F:toxin activity"/>
    <property type="evidence" value="ECO:0007669"/>
    <property type="project" value="UniProtKB-KW"/>
</dbReference>
<evidence type="ECO:0000313" key="11">
    <source>
        <dbReference type="Proteomes" id="UP000011744"/>
    </source>
</evidence>
<keyword evidence="11" id="KW-1185">Reference proteome</keyword>
<evidence type="ECO:0000313" key="10">
    <source>
        <dbReference type="EMBL" id="EME69977.1"/>
    </source>
</evidence>
<accession>M2ZRL4</accession>
<keyword evidence="2 8" id="KW-1277">Toxin-antitoxin system</keyword>
<dbReference type="InterPro" id="IPR002716">
    <property type="entry name" value="PIN_dom"/>
</dbReference>
<dbReference type="GO" id="GO:0000287">
    <property type="term" value="F:magnesium ion binding"/>
    <property type="evidence" value="ECO:0007669"/>
    <property type="project" value="UniProtKB-UniRule"/>
</dbReference>
<gene>
    <name evidence="8" type="primary">vapC</name>
    <name evidence="10" type="ORF">H261_10522</name>
</gene>
<comment type="caution">
    <text evidence="10">The sequence shown here is derived from an EMBL/GenBank/DDBJ whole genome shotgun (WGS) entry which is preliminary data.</text>
</comment>
<dbReference type="PANTHER" id="PTHR33653:SF1">
    <property type="entry name" value="RIBONUCLEASE VAPC2"/>
    <property type="match status" value="1"/>
</dbReference>
<dbReference type="eggNOG" id="COG3742">
    <property type="taxonomic scope" value="Bacteria"/>
</dbReference>
<evidence type="ECO:0000256" key="6">
    <source>
        <dbReference type="ARBA" id="ARBA00022842"/>
    </source>
</evidence>
<dbReference type="Pfam" id="PF01850">
    <property type="entry name" value="PIN"/>
    <property type="match status" value="1"/>
</dbReference>
<evidence type="ECO:0000256" key="3">
    <source>
        <dbReference type="ARBA" id="ARBA00022722"/>
    </source>
</evidence>
<dbReference type="GO" id="GO:0004540">
    <property type="term" value="F:RNA nuclease activity"/>
    <property type="evidence" value="ECO:0007669"/>
    <property type="project" value="InterPro"/>
</dbReference>
<feature type="binding site" evidence="8">
    <location>
        <position position="5"/>
    </location>
    <ligand>
        <name>Mg(2+)</name>
        <dbReference type="ChEBI" id="CHEBI:18420"/>
    </ligand>
</feature>
<comment type="similarity">
    <text evidence="7 8">Belongs to the PINc/VapC protein family.</text>
</comment>
<name>M2ZRL4_9PROT</name>
<evidence type="ECO:0000256" key="4">
    <source>
        <dbReference type="ARBA" id="ARBA00022723"/>
    </source>
</evidence>
<dbReference type="PANTHER" id="PTHR33653">
    <property type="entry name" value="RIBONUCLEASE VAPC2"/>
    <property type="match status" value="1"/>
</dbReference>
<dbReference type="Gene3D" id="3.40.50.1010">
    <property type="entry name" value="5'-nuclease"/>
    <property type="match status" value="1"/>
</dbReference>
<evidence type="ECO:0000256" key="8">
    <source>
        <dbReference type="HAMAP-Rule" id="MF_00265"/>
    </source>
</evidence>
<dbReference type="EMBL" id="AONQ01000024">
    <property type="protein sequence ID" value="EME69977.1"/>
    <property type="molecule type" value="Genomic_DNA"/>
</dbReference>
<evidence type="ECO:0000256" key="2">
    <source>
        <dbReference type="ARBA" id="ARBA00022649"/>
    </source>
</evidence>
<dbReference type="EC" id="3.1.-.-" evidence="8"/>
<comment type="function">
    <text evidence="8">Toxic component of a toxin-antitoxin (TA) system. An RNase.</text>
</comment>
<dbReference type="InterPro" id="IPR050556">
    <property type="entry name" value="Type_II_TA_system_RNase"/>
</dbReference>